<evidence type="ECO:0000313" key="1">
    <source>
        <dbReference type="EMBL" id="KIK53009.1"/>
    </source>
</evidence>
<proteinExistence type="predicted"/>
<organism evidence="1 2">
    <name type="scientific">Collybiopsis luxurians FD-317 M1</name>
    <dbReference type="NCBI Taxonomy" id="944289"/>
    <lineage>
        <taxon>Eukaryota</taxon>
        <taxon>Fungi</taxon>
        <taxon>Dikarya</taxon>
        <taxon>Basidiomycota</taxon>
        <taxon>Agaricomycotina</taxon>
        <taxon>Agaricomycetes</taxon>
        <taxon>Agaricomycetidae</taxon>
        <taxon>Agaricales</taxon>
        <taxon>Marasmiineae</taxon>
        <taxon>Omphalotaceae</taxon>
        <taxon>Collybiopsis</taxon>
        <taxon>Collybiopsis luxurians</taxon>
    </lineage>
</organism>
<sequence length="107" mass="12883">MNMWVHTISTYSDNDPLSNPLMILDFCDYPVSYSIKSMEEGRMLVDGEFFFITQLEQNDIRIDPVTMEVFQFKYLAIFPQCGKFRYIYNTHFTGPSMIRFFWEEWES</sequence>
<dbReference type="HOGENOM" id="CLU_2210365_0_0_1"/>
<protein>
    <submittedName>
        <fullName evidence="1">Uncharacterized protein</fullName>
    </submittedName>
</protein>
<dbReference type="AlphaFoldDB" id="A0A0D0BTW5"/>
<reference evidence="1 2" key="1">
    <citation type="submission" date="2014-04" db="EMBL/GenBank/DDBJ databases">
        <title>Evolutionary Origins and Diversification of the Mycorrhizal Mutualists.</title>
        <authorList>
            <consortium name="DOE Joint Genome Institute"/>
            <consortium name="Mycorrhizal Genomics Consortium"/>
            <person name="Kohler A."/>
            <person name="Kuo A."/>
            <person name="Nagy L.G."/>
            <person name="Floudas D."/>
            <person name="Copeland A."/>
            <person name="Barry K.W."/>
            <person name="Cichocki N."/>
            <person name="Veneault-Fourrey C."/>
            <person name="LaButti K."/>
            <person name="Lindquist E.A."/>
            <person name="Lipzen A."/>
            <person name="Lundell T."/>
            <person name="Morin E."/>
            <person name="Murat C."/>
            <person name="Riley R."/>
            <person name="Ohm R."/>
            <person name="Sun H."/>
            <person name="Tunlid A."/>
            <person name="Henrissat B."/>
            <person name="Grigoriev I.V."/>
            <person name="Hibbett D.S."/>
            <person name="Martin F."/>
        </authorList>
    </citation>
    <scope>NUCLEOTIDE SEQUENCE [LARGE SCALE GENOMIC DNA]</scope>
    <source>
        <strain evidence="1 2">FD-317 M1</strain>
    </source>
</reference>
<evidence type="ECO:0000313" key="2">
    <source>
        <dbReference type="Proteomes" id="UP000053593"/>
    </source>
</evidence>
<name>A0A0D0BTW5_9AGAR</name>
<dbReference type="EMBL" id="KN834834">
    <property type="protein sequence ID" value="KIK53009.1"/>
    <property type="molecule type" value="Genomic_DNA"/>
</dbReference>
<accession>A0A0D0BTW5</accession>
<gene>
    <name evidence="1" type="ORF">GYMLUDRAFT_944282</name>
</gene>
<keyword evidence="2" id="KW-1185">Reference proteome</keyword>
<dbReference type="Proteomes" id="UP000053593">
    <property type="component" value="Unassembled WGS sequence"/>
</dbReference>